<dbReference type="GO" id="GO:0046923">
    <property type="term" value="F:ER retention sequence binding"/>
    <property type="evidence" value="ECO:0007669"/>
    <property type="project" value="InterPro"/>
</dbReference>
<keyword evidence="9 11" id="KW-0472">Membrane</keyword>
<keyword evidence="10" id="KW-0675">Receptor</keyword>
<reference evidence="12" key="1">
    <citation type="submission" date="2019-06" db="EMBL/GenBank/DDBJ databases">
        <authorList>
            <person name="Zheng W."/>
        </authorList>
    </citation>
    <scope>NUCLEOTIDE SEQUENCE</scope>
    <source>
        <strain evidence="12">QDHG01</strain>
    </source>
</reference>
<comment type="similarity">
    <text evidence="2">Belongs to the ERD2 family.</text>
</comment>
<feature type="transmembrane region" description="Helical" evidence="11">
    <location>
        <begin position="89"/>
        <end position="111"/>
    </location>
</feature>
<evidence type="ECO:0000256" key="5">
    <source>
        <dbReference type="ARBA" id="ARBA00022824"/>
    </source>
</evidence>
<protein>
    <recommendedName>
        <fullName evidence="14">ER lumen protein-retaining receptor</fullName>
    </recommendedName>
</protein>
<dbReference type="GO" id="GO:0005789">
    <property type="term" value="C:endoplasmic reticulum membrane"/>
    <property type="evidence" value="ECO:0007669"/>
    <property type="project" value="UniProtKB-SubCell"/>
</dbReference>
<feature type="transmembrane region" description="Helical" evidence="11">
    <location>
        <begin position="188"/>
        <end position="208"/>
    </location>
</feature>
<evidence type="ECO:0000256" key="9">
    <source>
        <dbReference type="ARBA" id="ARBA00023136"/>
    </source>
</evidence>
<dbReference type="AlphaFoldDB" id="A0A8J8SZF8"/>
<evidence type="ECO:0000313" key="13">
    <source>
        <dbReference type="Proteomes" id="UP000785679"/>
    </source>
</evidence>
<keyword evidence="8 11" id="KW-1133">Transmembrane helix</keyword>
<feature type="transmembrane region" description="Helical" evidence="11">
    <location>
        <begin position="66"/>
        <end position="83"/>
    </location>
</feature>
<name>A0A8J8SZF8_HALGN</name>
<evidence type="ECO:0008006" key="14">
    <source>
        <dbReference type="Google" id="ProtNLM"/>
    </source>
</evidence>
<keyword evidence="13" id="KW-1185">Reference proteome</keyword>
<dbReference type="Pfam" id="PF00810">
    <property type="entry name" value="ER_lumen_recept"/>
    <property type="match status" value="1"/>
</dbReference>
<dbReference type="PANTHER" id="PTHR10585">
    <property type="entry name" value="ER LUMEN PROTEIN RETAINING RECEPTOR"/>
    <property type="match status" value="1"/>
</dbReference>
<evidence type="ECO:0000256" key="1">
    <source>
        <dbReference type="ARBA" id="ARBA00004477"/>
    </source>
</evidence>
<evidence type="ECO:0000313" key="12">
    <source>
        <dbReference type="EMBL" id="TNV76295.1"/>
    </source>
</evidence>
<evidence type="ECO:0000256" key="11">
    <source>
        <dbReference type="SAM" id="Phobius"/>
    </source>
</evidence>
<evidence type="ECO:0000256" key="8">
    <source>
        <dbReference type="ARBA" id="ARBA00022989"/>
    </source>
</evidence>
<comment type="caution">
    <text evidence="12">The sequence shown here is derived from an EMBL/GenBank/DDBJ whole genome shotgun (WGS) entry which is preliminary data.</text>
</comment>
<organism evidence="12 13">
    <name type="scientific">Halteria grandinella</name>
    <dbReference type="NCBI Taxonomy" id="5974"/>
    <lineage>
        <taxon>Eukaryota</taxon>
        <taxon>Sar</taxon>
        <taxon>Alveolata</taxon>
        <taxon>Ciliophora</taxon>
        <taxon>Intramacronucleata</taxon>
        <taxon>Spirotrichea</taxon>
        <taxon>Stichotrichia</taxon>
        <taxon>Sporadotrichida</taxon>
        <taxon>Halteriidae</taxon>
        <taxon>Halteria</taxon>
    </lineage>
</organism>
<keyword evidence="3" id="KW-0813">Transport</keyword>
<accession>A0A8J8SZF8</accession>
<feature type="transmembrane region" description="Helical" evidence="11">
    <location>
        <begin position="156"/>
        <end position="176"/>
    </location>
</feature>
<keyword evidence="4 11" id="KW-0812">Transmembrane</keyword>
<proteinExistence type="inferred from homology"/>
<dbReference type="GO" id="GO:0006621">
    <property type="term" value="P:protein retention in ER lumen"/>
    <property type="evidence" value="ECO:0007669"/>
    <property type="project" value="InterPro"/>
</dbReference>
<evidence type="ECO:0000256" key="4">
    <source>
        <dbReference type="ARBA" id="ARBA00022692"/>
    </source>
</evidence>
<evidence type="ECO:0000256" key="3">
    <source>
        <dbReference type="ARBA" id="ARBA00022448"/>
    </source>
</evidence>
<evidence type="ECO:0000256" key="6">
    <source>
        <dbReference type="ARBA" id="ARBA00022892"/>
    </source>
</evidence>
<feature type="transmembrane region" description="Helical" evidence="11">
    <location>
        <begin position="123"/>
        <end position="144"/>
    </location>
</feature>
<sequence length="229" mass="26304">MNSCLKAELIIILQRKQQDLIRAMARDLTLQLYLFVLGYIFEHIGNGVMIYKLLKQKSMYGISIDMQLCLLVSTLARVVWMFDTQLTNLWISKIEICTAVFMHAYIVYLCYSYKDTIYKGVSAIYLKSYVLIGICFILSTIFHPGNKGEYFFTQQMLVSLTMFLEAAALVPQLVHLRQNKDPEGLTSTYLITADLLHCGLLVGFFYQYHLARKSGGPILAFTDNKNKFK</sequence>
<keyword evidence="5" id="KW-0256">Endoplasmic reticulum</keyword>
<dbReference type="OrthoDB" id="7694678at2759"/>
<evidence type="ECO:0000256" key="2">
    <source>
        <dbReference type="ARBA" id="ARBA00010120"/>
    </source>
</evidence>
<keyword evidence="7" id="KW-0653">Protein transport</keyword>
<keyword evidence="6" id="KW-0931">ER-Golgi transport</keyword>
<gene>
    <name evidence="12" type="ORF">FGO68_gene9439</name>
</gene>
<dbReference type="Proteomes" id="UP000785679">
    <property type="component" value="Unassembled WGS sequence"/>
</dbReference>
<evidence type="ECO:0000256" key="7">
    <source>
        <dbReference type="ARBA" id="ARBA00022927"/>
    </source>
</evidence>
<dbReference type="InterPro" id="IPR000133">
    <property type="entry name" value="ER_ret_rcpt"/>
</dbReference>
<feature type="transmembrane region" description="Helical" evidence="11">
    <location>
        <begin position="32"/>
        <end position="54"/>
    </location>
</feature>
<dbReference type="GO" id="GO:0016192">
    <property type="term" value="P:vesicle-mediated transport"/>
    <property type="evidence" value="ECO:0007669"/>
    <property type="project" value="UniProtKB-KW"/>
</dbReference>
<dbReference type="GO" id="GO:0015031">
    <property type="term" value="P:protein transport"/>
    <property type="evidence" value="ECO:0007669"/>
    <property type="project" value="UniProtKB-KW"/>
</dbReference>
<evidence type="ECO:0000256" key="10">
    <source>
        <dbReference type="ARBA" id="ARBA00023170"/>
    </source>
</evidence>
<dbReference type="EMBL" id="RRYP01013846">
    <property type="protein sequence ID" value="TNV76295.1"/>
    <property type="molecule type" value="Genomic_DNA"/>
</dbReference>
<comment type="subcellular location">
    <subcellularLocation>
        <location evidence="1">Endoplasmic reticulum membrane</location>
        <topology evidence="1">Multi-pass membrane protein</topology>
    </subcellularLocation>
</comment>